<dbReference type="PANTHER" id="PTHR24333:SF5">
    <property type="entry name" value="VENT HOMEOBOX"/>
    <property type="match status" value="1"/>
</dbReference>
<name>A0A8C4RDZ3_ERPCA</name>
<dbReference type="InterPro" id="IPR001356">
    <property type="entry name" value="HD"/>
</dbReference>
<reference evidence="6" key="2">
    <citation type="submission" date="2025-08" db="UniProtKB">
        <authorList>
            <consortium name="Ensembl"/>
        </authorList>
    </citation>
    <scope>IDENTIFICATION</scope>
</reference>
<evidence type="ECO:0000256" key="1">
    <source>
        <dbReference type="ARBA" id="ARBA00004123"/>
    </source>
</evidence>
<feature type="DNA-binding region" description="Homeobox" evidence="2">
    <location>
        <begin position="201"/>
        <end position="260"/>
    </location>
</feature>
<dbReference type="InterPro" id="IPR050848">
    <property type="entry name" value="Homeobox_TF"/>
</dbReference>
<dbReference type="Ensembl" id="ENSECRT00000000308.1">
    <property type="protein sequence ID" value="ENSECRP00000000300.1"/>
    <property type="gene ID" value="ENSECRG00000000179.1"/>
</dbReference>
<keyword evidence="2 3" id="KW-0539">Nucleus</keyword>
<evidence type="ECO:0000259" key="5">
    <source>
        <dbReference type="PROSITE" id="PS50071"/>
    </source>
</evidence>
<dbReference type="RefSeq" id="XP_028649112.1">
    <property type="nucleotide sequence ID" value="XM_028793279.2"/>
</dbReference>
<reference evidence="6" key="1">
    <citation type="submission" date="2021-06" db="EMBL/GenBank/DDBJ databases">
        <authorList>
            <consortium name="Wellcome Sanger Institute Data Sharing"/>
        </authorList>
    </citation>
    <scope>NUCLEOTIDE SEQUENCE [LARGE SCALE GENOMIC DNA]</scope>
</reference>
<dbReference type="CDD" id="cd00086">
    <property type="entry name" value="homeodomain"/>
    <property type="match status" value="1"/>
</dbReference>
<dbReference type="AlphaFoldDB" id="A0A8C4RDZ3"/>
<keyword evidence="7" id="KW-1185">Reference proteome</keyword>
<dbReference type="SMART" id="SM00389">
    <property type="entry name" value="HOX"/>
    <property type="match status" value="1"/>
</dbReference>
<proteinExistence type="predicted"/>
<sequence length="353" mass="39683">MNSKWKGQMLNKYQRRARTPFIKRNFYEVSSVLVLAQDYSPHICPKNSRCNAYIVQLCRVFQTEVDYLFAILIFKMQGKFSVEWLAQSSHGDSSCTQHCWTNSIPESRQATSAGQRPDRLAEQTQKAHGSQAKCEAPPRQQTLPPKSEASTLQSGLVCDSEETSGYESERCRSASPSFLKDEGRLTSREASAGPPTVTSSGRRPRTAFTTEQINKLENIFKKQTYVGTREKEELCKKLSLSEKQIKNWFQNRRMKLKRAIQDAMAQACHVNVSAHLPPYPELRTFGPTPYVGFFPGQDSSGAFLPVPHYPAPFLSPATMDTSVHPLPALMVSQSEASASHAALGRYHPYGLYY</sequence>
<keyword evidence="2 3" id="KW-0371">Homeobox</keyword>
<dbReference type="OrthoDB" id="6159439at2759"/>
<dbReference type="Gene3D" id="1.10.10.60">
    <property type="entry name" value="Homeodomain-like"/>
    <property type="match status" value="1"/>
</dbReference>
<keyword evidence="2 3" id="KW-0238">DNA-binding</keyword>
<feature type="compositionally biased region" description="Polar residues" evidence="4">
    <location>
        <begin position="196"/>
        <end position="206"/>
    </location>
</feature>
<dbReference type="PROSITE" id="PS50071">
    <property type="entry name" value="HOMEOBOX_2"/>
    <property type="match status" value="1"/>
</dbReference>
<dbReference type="Proteomes" id="UP000694620">
    <property type="component" value="Chromosome 1"/>
</dbReference>
<dbReference type="PANTHER" id="PTHR24333">
    <property type="entry name" value="HOMEO BOX HB9 LIKE A-RELATED"/>
    <property type="match status" value="1"/>
</dbReference>
<organism evidence="6 7">
    <name type="scientific">Erpetoichthys calabaricus</name>
    <name type="common">Rope fish</name>
    <name type="synonym">Calamoichthys calabaricus</name>
    <dbReference type="NCBI Taxonomy" id="27687"/>
    <lineage>
        <taxon>Eukaryota</taxon>
        <taxon>Metazoa</taxon>
        <taxon>Chordata</taxon>
        <taxon>Craniata</taxon>
        <taxon>Vertebrata</taxon>
        <taxon>Euteleostomi</taxon>
        <taxon>Actinopterygii</taxon>
        <taxon>Polypteriformes</taxon>
        <taxon>Polypteridae</taxon>
        <taxon>Erpetoichthys</taxon>
    </lineage>
</organism>
<dbReference type="SUPFAM" id="SSF46689">
    <property type="entry name" value="Homeodomain-like"/>
    <property type="match status" value="1"/>
</dbReference>
<feature type="domain" description="Homeobox" evidence="5">
    <location>
        <begin position="199"/>
        <end position="259"/>
    </location>
</feature>
<evidence type="ECO:0000256" key="4">
    <source>
        <dbReference type="SAM" id="MobiDB-lite"/>
    </source>
</evidence>
<evidence type="ECO:0000313" key="6">
    <source>
        <dbReference type="Ensembl" id="ENSECRP00000000300.1"/>
    </source>
</evidence>
<evidence type="ECO:0000256" key="2">
    <source>
        <dbReference type="PROSITE-ProRule" id="PRU00108"/>
    </source>
</evidence>
<dbReference type="GeneID" id="114645419"/>
<dbReference type="GO" id="GO:0005634">
    <property type="term" value="C:nucleus"/>
    <property type="evidence" value="ECO:0007669"/>
    <property type="project" value="UniProtKB-SubCell"/>
</dbReference>
<dbReference type="Pfam" id="PF00046">
    <property type="entry name" value="Homeodomain"/>
    <property type="match status" value="1"/>
</dbReference>
<feature type="region of interest" description="Disordered" evidence="4">
    <location>
        <begin position="167"/>
        <end position="206"/>
    </location>
</feature>
<dbReference type="GeneTree" id="ENSGT00940000167350"/>
<feature type="region of interest" description="Disordered" evidence="4">
    <location>
        <begin position="107"/>
        <end position="155"/>
    </location>
</feature>
<gene>
    <name evidence="6" type="primary">ved</name>
</gene>
<reference evidence="6" key="3">
    <citation type="submission" date="2025-09" db="UniProtKB">
        <authorList>
            <consortium name="Ensembl"/>
        </authorList>
    </citation>
    <scope>IDENTIFICATION</scope>
</reference>
<dbReference type="GO" id="GO:0003677">
    <property type="term" value="F:DNA binding"/>
    <property type="evidence" value="ECO:0007669"/>
    <property type="project" value="UniProtKB-UniRule"/>
</dbReference>
<feature type="compositionally biased region" description="Polar residues" evidence="4">
    <location>
        <begin position="139"/>
        <end position="154"/>
    </location>
</feature>
<dbReference type="InterPro" id="IPR009057">
    <property type="entry name" value="Homeodomain-like_sf"/>
</dbReference>
<accession>A0A8C4RDZ3</accession>
<evidence type="ECO:0000313" key="7">
    <source>
        <dbReference type="Proteomes" id="UP000694620"/>
    </source>
</evidence>
<protein>
    <recommendedName>
        <fullName evidence="5">Homeobox domain-containing protein</fullName>
    </recommendedName>
</protein>
<evidence type="ECO:0000256" key="3">
    <source>
        <dbReference type="RuleBase" id="RU000682"/>
    </source>
</evidence>
<comment type="subcellular location">
    <subcellularLocation>
        <location evidence="1 2 3">Nucleus</location>
    </subcellularLocation>
</comment>